<dbReference type="GO" id="GO:0009295">
    <property type="term" value="C:nucleoid"/>
    <property type="evidence" value="ECO:0007669"/>
    <property type="project" value="UniProtKB-SubCell"/>
</dbReference>
<keyword evidence="4" id="KW-0238">DNA-binding</keyword>
<comment type="similarity">
    <text evidence="2">Belongs to the histone-like protein H-NS family.</text>
</comment>
<evidence type="ECO:0000313" key="8">
    <source>
        <dbReference type="Proteomes" id="UP000473470"/>
    </source>
</evidence>
<proteinExistence type="inferred from homology"/>
<dbReference type="PANTHER" id="PTHR38097">
    <property type="match status" value="1"/>
</dbReference>
<accession>A0A3P0ESJ8</accession>
<organism evidence="7 8">
    <name type="scientific">Burkholderia stagnalis</name>
    <dbReference type="NCBI Taxonomy" id="1503054"/>
    <lineage>
        <taxon>Bacteria</taxon>
        <taxon>Pseudomonadati</taxon>
        <taxon>Pseudomonadota</taxon>
        <taxon>Betaproteobacteria</taxon>
        <taxon>Burkholderiales</taxon>
        <taxon>Burkholderiaceae</taxon>
        <taxon>Burkholderia</taxon>
        <taxon>Burkholderia cepacia complex</taxon>
    </lineage>
</organism>
<dbReference type="AlphaFoldDB" id="A0A3P0ESJ8"/>
<evidence type="ECO:0000259" key="6">
    <source>
        <dbReference type="SMART" id="SM00528"/>
    </source>
</evidence>
<name>A0A3P0ESJ8_9BURK</name>
<evidence type="ECO:0000256" key="1">
    <source>
        <dbReference type="ARBA" id="ARBA00004453"/>
    </source>
</evidence>
<keyword evidence="3" id="KW-0963">Cytoplasm</keyword>
<dbReference type="SUPFAM" id="SSF81273">
    <property type="entry name" value="H-NS histone-like proteins"/>
    <property type="match status" value="1"/>
</dbReference>
<comment type="caution">
    <text evidence="7">The sequence shown here is derived from an EMBL/GenBank/DDBJ whole genome shotgun (WGS) entry which is preliminary data.</text>
</comment>
<comment type="subcellular location">
    <subcellularLocation>
        <location evidence="1">Cytoplasm</location>
        <location evidence="1">Nucleoid</location>
    </subcellularLocation>
</comment>
<dbReference type="PANTHER" id="PTHR38097:SF2">
    <property type="entry name" value="DNA-BINDING PROTEIN STPA"/>
    <property type="match status" value="1"/>
</dbReference>
<feature type="domain" description="DNA-binding protein H-NS-like C-terminal" evidence="6">
    <location>
        <begin position="62"/>
        <end position="102"/>
    </location>
</feature>
<sequence length="106" mass="12374">MKHDHQESYGALKHKLREIEAAIEEARKREIESVLASIRKTMIEYGITERDLFGERRRAAGRNGRLGRLKPKYRNPETGETWAGRGRPPRWISGKRYDAFLIRPDA</sequence>
<dbReference type="InterPro" id="IPR027444">
    <property type="entry name" value="H-NS_C_dom"/>
</dbReference>
<reference evidence="7 8" key="1">
    <citation type="submission" date="2019-09" db="EMBL/GenBank/DDBJ databases">
        <title>Draft genome sequences of 48 bacterial type strains from the CCUG.</title>
        <authorList>
            <person name="Tunovic T."/>
            <person name="Pineiro-Iglesias B."/>
            <person name="Unosson C."/>
            <person name="Inganas E."/>
            <person name="Ohlen M."/>
            <person name="Cardew S."/>
            <person name="Jensie-Markopoulos S."/>
            <person name="Salva-Serra F."/>
            <person name="Jaen-Luchoro D."/>
            <person name="Karlsson R."/>
            <person name="Svensson-Stadler L."/>
            <person name="Chun J."/>
            <person name="Moore E."/>
        </authorList>
    </citation>
    <scope>NUCLEOTIDE SEQUENCE [LARGE SCALE GENOMIC DNA]</scope>
    <source>
        <strain evidence="7 8">CCUG 65686</strain>
    </source>
</reference>
<evidence type="ECO:0000256" key="3">
    <source>
        <dbReference type="ARBA" id="ARBA00022490"/>
    </source>
</evidence>
<dbReference type="Proteomes" id="UP000473470">
    <property type="component" value="Unassembled WGS sequence"/>
</dbReference>
<dbReference type="GO" id="GO:0003677">
    <property type="term" value="F:DNA binding"/>
    <property type="evidence" value="ECO:0007669"/>
    <property type="project" value="UniProtKB-KW"/>
</dbReference>
<evidence type="ECO:0000256" key="5">
    <source>
        <dbReference type="SAM" id="MobiDB-lite"/>
    </source>
</evidence>
<feature type="region of interest" description="Disordered" evidence="5">
    <location>
        <begin position="66"/>
        <end position="87"/>
    </location>
</feature>
<gene>
    <name evidence="7" type="ORF">F7R25_23645</name>
</gene>
<protein>
    <submittedName>
        <fullName evidence="7">H-NS histone family protein</fullName>
    </submittedName>
</protein>
<evidence type="ECO:0000256" key="4">
    <source>
        <dbReference type="ARBA" id="ARBA00023125"/>
    </source>
</evidence>
<evidence type="ECO:0000256" key="2">
    <source>
        <dbReference type="ARBA" id="ARBA00010610"/>
    </source>
</evidence>
<evidence type="ECO:0000313" key="7">
    <source>
        <dbReference type="EMBL" id="KAB0635282.1"/>
    </source>
</evidence>
<dbReference type="EMBL" id="VZOK01000040">
    <property type="protein sequence ID" value="KAB0635282.1"/>
    <property type="molecule type" value="Genomic_DNA"/>
</dbReference>
<dbReference type="Gene3D" id="4.10.430.30">
    <property type="match status" value="1"/>
</dbReference>
<dbReference type="RefSeq" id="WP_059801381.1">
    <property type="nucleotide sequence ID" value="NZ_CABVPM010000052.1"/>
</dbReference>
<dbReference type="Pfam" id="PF00816">
    <property type="entry name" value="Histone_HNS"/>
    <property type="match status" value="1"/>
</dbReference>
<dbReference type="SMART" id="SM00528">
    <property type="entry name" value="HNS"/>
    <property type="match status" value="1"/>
</dbReference>